<evidence type="ECO:0000313" key="2">
    <source>
        <dbReference type="Proteomes" id="UP001597460"/>
    </source>
</evidence>
<dbReference type="Gene3D" id="1.25.40.390">
    <property type="match status" value="1"/>
</dbReference>
<dbReference type="RefSeq" id="WP_390300124.1">
    <property type="nucleotide sequence ID" value="NZ_JBHULI010000022.1"/>
</dbReference>
<gene>
    <name evidence="1" type="ORF">ACFSVN_06280</name>
</gene>
<dbReference type="EMBL" id="JBHULI010000022">
    <property type="protein sequence ID" value="MFD2532045.1"/>
    <property type="molecule type" value="Genomic_DNA"/>
</dbReference>
<dbReference type="Proteomes" id="UP001597460">
    <property type="component" value="Unassembled WGS sequence"/>
</dbReference>
<reference evidence="2" key="1">
    <citation type="journal article" date="2019" name="Int. J. Syst. Evol. Microbiol.">
        <title>The Global Catalogue of Microorganisms (GCM) 10K type strain sequencing project: providing services to taxonomists for standard genome sequencing and annotation.</title>
        <authorList>
            <consortium name="The Broad Institute Genomics Platform"/>
            <consortium name="The Broad Institute Genome Sequencing Center for Infectious Disease"/>
            <person name="Wu L."/>
            <person name="Ma J."/>
        </authorList>
    </citation>
    <scope>NUCLEOTIDE SEQUENCE [LARGE SCALE GENOMIC DNA]</scope>
    <source>
        <strain evidence="2">KCTC 52042</strain>
    </source>
</reference>
<accession>A0ABW5JJW7</accession>
<dbReference type="InterPro" id="IPR011990">
    <property type="entry name" value="TPR-like_helical_dom_sf"/>
</dbReference>
<comment type="caution">
    <text evidence="1">The sequence shown here is derived from an EMBL/GenBank/DDBJ whole genome shotgun (WGS) entry which is preliminary data.</text>
</comment>
<name>A0ABW5JJW7_9BACT</name>
<organism evidence="1 2">
    <name type="scientific">Gracilimonas halophila</name>
    <dbReference type="NCBI Taxonomy" id="1834464"/>
    <lineage>
        <taxon>Bacteria</taxon>
        <taxon>Pseudomonadati</taxon>
        <taxon>Balneolota</taxon>
        <taxon>Balneolia</taxon>
        <taxon>Balneolales</taxon>
        <taxon>Balneolaceae</taxon>
        <taxon>Gracilimonas</taxon>
    </lineage>
</organism>
<sequence>MKTTQFIIAGLLAFTLQGCGLDAIENPNVTEDKFVETPQASATWVNGARAEMASSLSVIVELTELTSDNYFNNRTLSSKVFDIPQIVYTDLDVNRIQTAVHNLRRTAEFGLETVIPQDNSATDEQRAELYFYLGVSHLFAGEYFVGLPEEAYGTVLEPSAHFDAAIEAFDEVTSLSGDTDLVQAANLAKARISFHEGDVTSLRTQAEAVINAAPALNYQVEYDGINGPSNGFQNFLYNSSQDEFAPLPRLDFLDPKYYSEDGAGQDQKPISLFKIEEAYLMLAEADLADGDLPGTRTRLKDLLSDVIANRPVASFDDSRETRSGGNRDDYPLSDTVQVRFAPGAPAVSGLILDRQDGLVQVPVVSGTSVTAQDIDNAATEDELLELIYLMRQEIFISEGRRVVDLGIRYPVSEQEMTGNNNIDSNSPYLQAQIPGFIPLGMQMDDFSVNEAQGIVTIDVNINRVLVQNKTNDAILPLW</sequence>
<dbReference type="PROSITE" id="PS51257">
    <property type="entry name" value="PROKAR_LIPOPROTEIN"/>
    <property type="match status" value="1"/>
</dbReference>
<protein>
    <submittedName>
        <fullName evidence="1">Tetratricopeptide repeat protein</fullName>
    </submittedName>
</protein>
<proteinExistence type="predicted"/>
<dbReference type="SUPFAM" id="SSF48452">
    <property type="entry name" value="TPR-like"/>
    <property type="match status" value="1"/>
</dbReference>
<evidence type="ECO:0000313" key="1">
    <source>
        <dbReference type="EMBL" id="MFD2532045.1"/>
    </source>
</evidence>
<keyword evidence="2" id="KW-1185">Reference proteome</keyword>